<evidence type="ECO:0000259" key="1">
    <source>
        <dbReference type="Pfam" id="PF26589"/>
    </source>
</evidence>
<dbReference type="AlphaFoldDB" id="A0A1H8MPX2"/>
<evidence type="ECO:0000313" key="5">
    <source>
        <dbReference type="Proteomes" id="UP000199126"/>
    </source>
</evidence>
<dbReference type="Pfam" id="PF26590">
    <property type="entry name" value="DUF8186_M"/>
    <property type="match status" value="1"/>
</dbReference>
<dbReference type="RefSeq" id="WP_244531443.1">
    <property type="nucleotide sequence ID" value="NZ_FODV01000001.1"/>
</dbReference>
<evidence type="ECO:0000259" key="2">
    <source>
        <dbReference type="Pfam" id="PF26590"/>
    </source>
</evidence>
<dbReference type="Proteomes" id="UP000199126">
    <property type="component" value="Unassembled WGS sequence"/>
</dbReference>
<feature type="domain" description="DUF8186" evidence="2">
    <location>
        <begin position="257"/>
        <end position="406"/>
    </location>
</feature>
<dbReference type="InterPro" id="IPR058911">
    <property type="entry name" value="DUF8186_C"/>
</dbReference>
<reference evidence="5" key="1">
    <citation type="submission" date="2016-10" db="EMBL/GenBank/DDBJ databases">
        <authorList>
            <person name="Varghese N."/>
            <person name="Submissions S."/>
        </authorList>
    </citation>
    <scope>NUCLEOTIDE SEQUENCE [LARGE SCALE GENOMIC DNA]</scope>
    <source>
        <strain evidence="5">CGMCC 1.10121</strain>
    </source>
</reference>
<dbReference type="InterPro" id="IPR058910">
    <property type="entry name" value="DUF8186_M"/>
</dbReference>
<evidence type="ECO:0000313" key="4">
    <source>
        <dbReference type="EMBL" id="SEO19359.1"/>
    </source>
</evidence>
<organism evidence="4 5">
    <name type="scientific">Halogranum amylolyticum</name>
    <dbReference type="NCBI Taxonomy" id="660520"/>
    <lineage>
        <taxon>Archaea</taxon>
        <taxon>Methanobacteriati</taxon>
        <taxon>Methanobacteriota</taxon>
        <taxon>Stenosarchaea group</taxon>
        <taxon>Halobacteria</taxon>
        <taxon>Halobacteriales</taxon>
        <taxon>Haloferacaceae</taxon>
    </lineage>
</organism>
<name>A0A1H8MPX2_9EURY</name>
<feature type="domain" description="DUF8186" evidence="3">
    <location>
        <begin position="417"/>
        <end position="515"/>
    </location>
</feature>
<dbReference type="Pfam" id="PF26591">
    <property type="entry name" value="DUF8186_C"/>
    <property type="match status" value="1"/>
</dbReference>
<dbReference type="Pfam" id="PF26589">
    <property type="entry name" value="DUF8186"/>
    <property type="match status" value="1"/>
</dbReference>
<sequence length="562" mass="61536">MTPRDRRATRWCAHLSVAFCIASLLVGAVSATPPAPSDDNGLTENESATLWSHDRDSYINESTYQTQYNRTRVPIQQLANGTDISFTRPPKTAATWTDHDFEDLAAGDETKSIAPAHANLTDGVLIRDAHVSTFAIHPSTRGHLTPSETPLYIAPTGSLRALVDYRVRLPSTNNSSARNWTITSHEIEAVRLSQEETTIAQTTGHTPVLEYTLTDGGPTTLTIEADIAVTIDNGLISETETLTVSETLEVVVYDLTAYPHYTTYPDGDTGVAMFQNQPWQGYSLGANASVRGVWRFYTARDRRWDTLSVSTETTNQTVDSPALPVYVHAYPSRIGPRAEPLRNGPELIDVWGVEHASPNETLGSNVAVEVVEQPYAASYGVAVRTETVDRDELTVSGIVRGVNATIVDAADSHRTFRESNLTVTVVSQTTSEATLRIELRDNETSTPIALAEHPRLDPLSEESRTGYITIAGERVETNSTGVAFITVDQPGIYTATYHSGSWLSSDPAYTPASASARWHPLSSIDSWLVFVVEVVWWATPFLVALYAGQRVLTFLPGSRIDR</sequence>
<accession>A0A1H8MPX2</accession>
<proteinExistence type="predicted"/>
<feature type="domain" description="DUF8186" evidence="1">
    <location>
        <begin position="102"/>
        <end position="239"/>
    </location>
</feature>
<protein>
    <submittedName>
        <fullName evidence="4">Uncharacterized protein</fullName>
    </submittedName>
</protein>
<dbReference type="InterPro" id="IPR058499">
    <property type="entry name" value="DUF8186"/>
</dbReference>
<evidence type="ECO:0000259" key="3">
    <source>
        <dbReference type="Pfam" id="PF26591"/>
    </source>
</evidence>
<dbReference type="EMBL" id="FODV01000001">
    <property type="protein sequence ID" value="SEO19359.1"/>
    <property type="molecule type" value="Genomic_DNA"/>
</dbReference>
<gene>
    <name evidence="4" type="ORF">SAMN04487948_10113</name>
</gene>
<keyword evidence="5" id="KW-1185">Reference proteome</keyword>